<dbReference type="EMBL" id="SMLB01000051">
    <property type="protein sequence ID" value="TDD65477.1"/>
    <property type="molecule type" value="Genomic_DNA"/>
</dbReference>
<dbReference type="InterPro" id="IPR027417">
    <property type="entry name" value="P-loop_NTPase"/>
</dbReference>
<keyword evidence="2" id="KW-0067">ATP-binding</keyword>
<keyword evidence="3" id="KW-1185">Reference proteome</keyword>
<dbReference type="Gene3D" id="3.40.50.300">
    <property type="entry name" value="P-loop containing nucleotide triphosphate hydrolases"/>
    <property type="match status" value="1"/>
</dbReference>
<sequence length="982" mass="107143">MSTPADWSADDFAARLRDRLRSAEPAQTEVPPEQQQLRQAAALLTSFDPGSLHPAGAAPTGTGFQLVDDCTARAGQARTAWALRSDVRATALQSFAGPEEARLALETNIGSAPRHAAERLALRYLRGDPPVLENLDVESLLHAREAVSWLSLVPGVPGLPEAEEIERLLDHRRLVEPLHSLLRHGFAGRARELDVLRRHVGLLPARHWRARMADAGRAVNGWLGRANGELPLVVTGPGGVGKSTLMARFLLDHVDRPGGRVPWVHVDFESATLRIQEPVSLVAEMARQLAAQYPDEAPALDDLRSSARSQSRLQRQQFEELDELEDVVTTRASLGREAKYRYHTQTRDEDAQAAHTLGRTLRRAVARHPAATGEEPPLIVALDSFEEAQYRASPILDRMWAMFTALRDAYPQTRVVVAGRAPVGHPAAPAEEVPTLTLGDLDEAAAVHLLRTLGVTDPVARALVERIGGNPLSLQLAADVAVRMQHTGDDGDWVRTVPARRRRLFGAVDDMLIQGVLYYRLLSHITNPDVRRLAHPGLVLRRITPAIIEQVLAPVCGVDVSRPGRADELFEELARELDLVDRTAPDVLRHRADVRRVMVRLVAEDRAEATRELERRAVAFYAASRRPEDRVEEVYHRLRLGQGAQEIEARWLSELAPLLDGVADELPARSAKLLARLQRSMPAEATAQDDQADWEHRTADEAENLLTQGYAAEALTLLSARRPWTTGSPLHAVRVEALLRTGDLAQARQAVADALAEPGIEENGDAYLELLLLSARIAAESGDVEWADDDLALAERTATRMGRDLDALGALLQRTRLPDSADAGDHHQHDLVTELAHRVEAMPEEILAGQTSLVRAVAAAVGDRVPAVLARALDLVGLPAHSPPARTALARAIADTAHDQPAVVDVISRTADPLAERPPEPNAGEVERLLHDAEQRGLLDELARELLTLRDDTGSLRAGIAAAMSADLPPVVREPPGSPPAP</sequence>
<feature type="domain" description="Orc1-like AAA ATPase" evidence="1">
    <location>
        <begin position="229"/>
        <end position="390"/>
    </location>
</feature>
<keyword evidence="2" id="KW-0547">Nucleotide-binding</keyword>
<evidence type="ECO:0000259" key="1">
    <source>
        <dbReference type="Pfam" id="PF13191"/>
    </source>
</evidence>
<dbReference type="AlphaFoldDB" id="A0A4V2YRB5"/>
<accession>A0A4V2YRB5</accession>
<dbReference type="InterPro" id="IPR041664">
    <property type="entry name" value="AAA_16"/>
</dbReference>
<comment type="caution">
    <text evidence="2">The sequence shown here is derived from an EMBL/GenBank/DDBJ whole genome shotgun (WGS) entry which is preliminary data.</text>
</comment>
<evidence type="ECO:0000313" key="3">
    <source>
        <dbReference type="Proteomes" id="UP000295217"/>
    </source>
</evidence>
<proteinExistence type="predicted"/>
<gene>
    <name evidence="2" type="ORF">E1262_25185</name>
</gene>
<dbReference type="SUPFAM" id="SSF52540">
    <property type="entry name" value="P-loop containing nucleoside triphosphate hydrolases"/>
    <property type="match status" value="2"/>
</dbReference>
<dbReference type="Proteomes" id="UP000295217">
    <property type="component" value="Unassembled WGS sequence"/>
</dbReference>
<dbReference type="RefSeq" id="WP_132106824.1">
    <property type="nucleotide sequence ID" value="NZ_SMLB01000051.1"/>
</dbReference>
<evidence type="ECO:0000313" key="2">
    <source>
        <dbReference type="EMBL" id="TDD65477.1"/>
    </source>
</evidence>
<protein>
    <submittedName>
        <fullName evidence="2">ATP-binding protein</fullName>
    </submittedName>
</protein>
<dbReference type="Pfam" id="PF13191">
    <property type="entry name" value="AAA_16"/>
    <property type="match status" value="1"/>
</dbReference>
<dbReference type="OrthoDB" id="8251210at2"/>
<name>A0A4V2YRB5_9ACTN</name>
<dbReference type="GO" id="GO:0005524">
    <property type="term" value="F:ATP binding"/>
    <property type="evidence" value="ECO:0007669"/>
    <property type="project" value="UniProtKB-KW"/>
</dbReference>
<organism evidence="2 3">
    <name type="scientific">Jiangella aurantiaca</name>
    <dbReference type="NCBI Taxonomy" id="2530373"/>
    <lineage>
        <taxon>Bacteria</taxon>
        <taxon>Bacillati</taxon>
        <taxon>Actinomycetota</taxon>
        <taxon>Actinomycetes</taxon>
        <taxon>Jiangellales</taxon>
        <taxon>Jiangellaceae</taxon>
        <taxon>Jiangella</taxon>
    </lineage>
</organism>
<reference evidence="2 3" key="1">
    <citation type="submission" date="2019-02" db="EMBL/GenBank/DDBJ databases">
        <title>Draft genome sequences of novel Actinobacteria.</title>
        <authorList>
            <person name="Sahin N."/>
            <person name="Ay H."/>
            <person name="Saygin H."/>
        </authorList>
    </citation>
    <scope>NUCLEOTIDE SEQUENCE [LARGE SCALE GENOMIC DNA]</scope>
    <source>
        <strain evidence="2 3">8K307</strain>
    </source>
</reference>